<organism evidence="8 9">
    <name type="scientific">Sphingorhabdus pulchriflava</name>
    <dbReference type="NCBI Taxonomy" id="2292257"/>
    <lineage>
        <taxon>Bacteria</taxon>
        <taxon>Pseudomonadati</taxon>
        <taxon>Pseudomonadota</taxon>
        <taxon>Alphaproteobacteria</taxon>
        <taxon>Sphingomonadales</taxon>
        <taxon>Sphingomonadaceae</taxon>
        <taxon>Sphingorhabdus</taxon>
    </lineage>
</organism>
<evidence type="ECO:0000313" key="9">
    <source>
        <dbReference type="Proteomes" id="UP000263833"/>
    </source>
</evidence>
<dbReference type="GO" id="GO:0010945">
    <property type="term" value="F:coenzyme A diphosphatase activity"/>
    <property type="evidence" value="ECO:0007669"/>
    <property type="project" value="InterPro"/>
</dbReference>
<dbReference type="InterPro" id="IPR000086">
    <property type="entry name" value="NUDIX_hydrolase_dom"/>
</dbReference>
<evidence type="ECO:0000256" key="1">
    <source>
        <dbReference type="ARBA" id="ARBA00001936"/>
    </source>
</evidence>
<dbReference type="Gene3D" id="3.90.79.10">
    <property type="entry name" value="Nucleoside Triphosphate Pyrophosphohydrolase"/>
    <property type="match status" value="1"/>
</dbReference>
<keyword evidence="9" id="KW-1185">Reference proteome</keyword>
<comment type="cofactor">
    <cofactor evidence="1">
        <name>Mn(2+)</name>
        <dbReference type="ChEBI" id="CHEBI:29035"/>
    </cofactor>
</comment>
<dbReference type="SUPFAM" id="SSF55811">
    <property type="entry name" value="Nudix"/>
    <property type="match status" value="1"/>
</dbReference>
<evidence type="ECO:0000259" key="7">
    <source>
        <dbReference type="PROSITE" id="PS51462"/>
    </source>
</evidence>
<gene>
    <name evidence="8" type="ORF">DXH95_06660</name>
</gene>
<dbReference type="AlphaFoldDB" id="A0A371BHP6"/>
<feature type="domain" description="Nudix hydrolase" evidence="7">
    <location>
        <begin position="32"/>
        <end position="162"/>
    </location>
</feature>
<evidence type="ECO:0000313" key="8">
    <source>
        <dbReference type="EMBL" id="RDV07058.1"/>
    </source>
</evidence>
<dbReference type="PROSITE" id="PS51462">
    <property type="entry name" value="NUDIX"/>
    <property type="match status" value="1"/>
</dbReference>
<dbReference type="InterPro" id="IPR045121">
    <property type="entry name" value="CoAse"/>
</dbReference>
<dbReference type="PANTHER" id="PTHR12992:SF11">
    <property type="entry name" value="MITOCHONDRIAL COENZYME A DIPHOSPHATASE NUDT8"/>
    <property type="match status" value="1"/>
</dbReference>
<keyword evidence="5" id="KW-0460">Magnesium</keyword>
<dbReference type="Proteomes" id="UP000263833">
    <property type="component" value="Unassembled WGS sequence"/>
</dbReference>
<comment type="cofactor">
    <cofactor evidence="2">
        <name>Mg(2+)</name>
        <dbReference type="ChEBI" id="CHEBI:18420"/>
    </cofactor>
</comment>
<dbReference type="OrthoDB" id="9802805at2"/>
<reference evidence="9" key="1">
    <citation type="submission" date="2018-08" db="EMBL/GenBank/DDBJ databases">
        <authorList>
            <person name="Kim S.-J."/>
            <person name="Jung G.-Y."/>
        </authorList>
    </citation>
    <scope>NUCLEOTIDE SEQUENCE [LARGE SCALE GENOMIC DNA]</scope>
    <source>
        <strain evidence="9">GY_G</strain>
    </source>
</reference>
<dbReference type="PANTHER" id="PTHR12992">
    <property type="entry name" value="NUDIX HYDROLASE"/>
    <property type="match status" value="1"/>
</dbReference>
<evidence type="ECO:0000256" key="5">
    <source>
        <dbReference type="ARBA" id="ARBA00022842"/>
    </source>
</evidence>
<evidence type="ECO:0000256" key="4">
    <source>
        <dbReference type="ARBA" id="ARBA00022801"/>
    </source>
</evidence>
<proteinExistence type="predicted"/>
<dbReference type="GO" id="GO:0046872">
    <property type="term" value="F:metal ion binding"/>
    <property type="evidence" value="ECO:0007669"/>
    <property type="project" value="UniProtKB-KW"/>
</dbReference>
<accession>A0A371BHP6</accession>
<dbReference type="InterPro" id="IPR015797">
    <property type="entry name" value="NUDIX_hydrolase-like_dom_sf"/>
</dbReference>
<dbReference type="RefSeq" id="WP_115548604.1">
    <property type="nucleotide sequence ID" value="NZ_QRGP01000001.1"/>
</dbReference>
<dbReference type="NCBIfam" id="NF007980">
    <property type="entry name" value="PRK10707.1"/>
    <property type="match status" value="1"/>
</dbReference>
<sequence>MSWRQNIIDALAPDRQIDIHDERRFAAEGFVYRPAAVLIALTDRSEPGVILTQRPDWLRSHAGQVAFPGGKIDDTDSDVFAAALREAEEEIALPRDAVTLLGEADTYHSGSGYRISPVLGIIPPDLPLVANPEEVDDWFEVPLDFLVDPKNAKLQTATWQGQTRQYYDMDWQGRRIWGVTAGIIANLARRLRG</sequence>
<dbReference type="EMBL" id="QRGP01000001">
    <property type="protein sequence ID" value="RDV07058.1"/>
    <property type="molecule type" value="Genomic_DNA"/>
</dbReference>
<evidence type="ECO:0000256" key="6">
    <source>
        <dbReference type="ARBA" id="ARBA00023211"/>
    </source>
</evidence>
<protein>
    <submittedName>
        <fullName evidence="8">CoA pyrophosphatase</fullName>
    </submittedName>
</protein>
<comment type="caution">
    <text evidence="8">The sequence shown here is derived from an EMBL/GenBank/DDBJ whole genome shotgun (WGS) entry which is preliminary data.</text>
</comment>
<evidence type="ECO:0000256" key="2">
    <source>
        <dbReference type="ARBA" id="ARBA00001946"/>
    </source>
</evidence>
<evidence type="ECO:0000256" key="3">
    <source>
        <dbReference type="ARBA" id="ARBA00022723"/>
    </source>
</evidence>
<keyword evidence="6" id="KW-0464">Manganese</keyword>
<name>A0A371BHP6_9SPHN</name>
<keyword evidence="3" id="KW-0479">Metal-binding</keyword>
<dbReference type="CDD" id="cd03426">
    <property type="entry name" value="NUDIX_CoAse_Nudt7"/>
    <property type="match status" value="1"/>
</dbReference>
<keyword evidence="4" id="KW-0378">Hydrolase</keyword>
<dbReference type="Pfam" id="PF00293">
    <property type="entry name" value="NUDIX"/>
    <property type="match status" value="1"/>
</dbReference>